<dbReference type="InterPro" id="IPR009061">
    <property type="entry name" value="DNA-bd_dom_put_sf"/>
</dbReference>
<dbReference type="SUPFAM" id="SSF55681">
    <property type="entry name" value="Class II aaRS and biotin synthetases"/>
    <property type="match status" value="1"/>
</dbReference>
<dbReference type="AlphaFoldDB" id="A0A372MF87"/>
<comment type="similarity">
    <text evidence="3 12">Belongs to the phenylalanyl-tRNA synthetase beta subunit family. Type 2 subfamily.</text>
</comment>
<evidence type="ECO:0000313" key="14">
    <source>
        <dbReference type="EMBL" id="RFU94439.1"/>
    </source>
</evidence>
<reference evidence="15" key="1">
    <citation type="submission" date="2018-08" db="EMBL/GenBank/DDBJ databases">
        <authorList>
            <person name="Grouzdev D.S."/>
            <person name="Krutkina M.S."/>
        </authorList>
    </citation>
    <scope>NUCLEOTIDE SEQUENCE [LARGE SCALE GENOMIC DNA]</scope>
    <source>
        <strain evidence="15">4-11</strain>
    </source>
</reference>
<keyword evidence="4 12" id="KW-0963">Cytoplasm</keyword>
<dbReference type="GO" id="GO:0009328">
    <property type="term" value="C:phenylalanine-tRNA ligase complex"/>
    <property type="evidence" value="ECO:0007669"/>
    <property type="project" value="TreeGrafter"/>
</dbReference>
<dbReference type="NCBIfam" id="TIGR00471">
    <property type="entry name" value="pheT_arch"/>
    <property type="match status" value="1"/>
</dbReference>
<comment type="subunit">
    <text evidence="12">Tetramer of two alpha and two beta subunits.</text>
</comment>
<evidence type="ECO:0000256" key="3">
    <source>
        <dbReference type="ARBA" id="ARBA00007438"/>
    </source>
</evidence>
<dbReference type="InterPro" id="IPR005146">
    <property type="entry name" value="B3/B4_tRNA-bd"/>
</dbReference>
<evidence type="ECO:0000259" key="13">
    <source>
        <dbReference type="PROSITE" id="PS51483"/>
    </source>
</evidence>
<dbReference type="GO" id="GO:0005524">
    <property type="term" value="F:ATP binding"/>
    <property type="evidence" value="ECO:0007669"/>
    <property type="project" value="UniProtKB-UniRule"/>
</dbReference>
<evidence type="ECO:0000256" key="9">
    <source>
        <dbReference type="ARBA" id="ARBA00022842"/>
    </source>
</evidence>
<keyword evidence="11 12" id="KW-0030">Aminoacyl-tRNA synthetase</keyword>
<comment type="subcellular location">
    <subcellularLocation>
        <location evidence="2 12">Cytoplasm</location>
    </subcellularLocation>
</comment>
<sequence>MPKIETTGRLFYNLLGKTIDDEQLEEVFPVAKAELDGHEDDLLKIELNDTNRPDLWSAAGIARQLKAYWGKEAPLYDFFSTAEETFDSEGRELIIDASAKEVRPYSIGFAAKGHKVSEDELEALIQSQEKLCSNFGRKRKTIAIGIYRSNLITYPVHYRGADPDTTKFIPLGMDRELTLREICSEHPKGKEYGPIVSDSKVFPYLHDDKGETLSFPPVINSAHIGAVEVGDENLFLELSGTDLHDLLLTASILACDMSDLGYEILPVKVSFPEETEFGREITVPYYFQEPISCTLSQVHKTLGEPMSGDDAVAALKRMGIYAIYDEDTIWATVPEWRNDFLHPVDLVEDIMIGYGLGNFQPEMPQDFTVGRLSPAEELGRKVKDLMVGLGFQEMMYNYLGSKREYVDNMRFPAEKCIFISNPMSENYEVVRPSVIPSLLESESVSAHAPFPHKIFEVGKIAFLDEKENSGTTTRNSLGFLASDSVMGYNEVSSIVNTLFYFLGKEYQLSALEGDGRFIPGRCARIMLGEQDVGVFGEIHPAVLENWGSQTPTIACEVDLDLLMN</sequence>
<dbReference type="EC" id="6.1.1.20" evidence="12"/>
<evidence type="ECO:0000313" key="15">
    <source>
        <dbReference type="Proteomes" id="UP000264002"/>
    </source>
</evidence>
<dbReference type="InterPro" id="IPR045060">
    <property type="entry name" value="Phe-tRNA-ligase_IIc_bsu"/>
</dbReference>
<comment type="catalytic activity">
    <reaction evidence="12">
        <text>tRNA(Phe) + L-phenylalanine + ATP = L-phenylalanyl-tRNA(Phe) + AMP + diphosphate + H(+)</text>
        <dbReference type="Rhea" id="RHEA:19413"/>
        <dbReference type="Rhea" id="RHEA-COMP:9668"/>
        <dbReference type="Rhea" id="RHEA-COMP:9699"/>
        <dbReference type="ChEBI" id="CHEBI:15378"/>
        <dbReference type="ChEBI" id="CHEBI:30616"/>
        <dbReference type="ChEBI" id="CHEBI:33019"/>
        <dbReference type="ChEBI" id="CHEBI:58095"/>
        <dbReference type="ChEBI" id="CHEBI:78442"/>
        <dbReference type="ChEBI" id="CHEBI:78531"/>
        <dbReference type="ChEBI" id="CHEBI:456215"/>
        <dbReference type="EC" id="6.1.1.20"/>
    </reaction>
</comment>
<dbReference type="HAMAP" id="MF_00284">
    <property type="entry name" value="Phe_tRNA_synth_beta2"/>
    <property type="match status" value="1"/>
</dbReference>
<dbReference type="CDD" id="cd00769">
    <property type="entry name" value="PheRS_beta_core"/>
    <property type="match status" value="1"/>
</dbReference>
<keyword evidence="8 12" id="KW-0067">ATP-binding</keyword>
<feature type="binding site" evidence="12">
    <location>
        <position position="348"/>
    </location>
    <ligand>
        <name>Mg(2+)</name>
        <dbReference type="ChEBI" id="CHEBI:18420"/>
        <note>shared with alpha subunit</note>
    </ligand>
</feature>
<dbReference type="PANTHER" id="PTHR10947:SF0">
    <property type="entry name" value="PHENYLALANINE--TRNA LIGASE BETA SUBUNIT"/>
    <property type="match status" value="1"/>
</dbReference>
<evidence type="ECO:0000256" key="11">
    <source>
        <dbReference type="ARBA" id="ARBA00023146"/>
    </source>
</evidence>
<dbReference type="InterPro" id="IPR041616">
    <property type="entry name" value="PheRS_beta_core"/>
</dbReference>
<keyword evidence="5 12" id="KW-0436">Ligase</keyword>
<keyword evidence="7 12" id="KW-0547">Nucleotide-binding</keyword>
<dbReference type="SMART" id="SM00874">
    <property type="entry name" value="B5"/>
    <property type="match status" value="1"/>
</dbReference>
<dbReference type="PANTHER" id="PTHR10947">
    <property type="entry name" value="PHENYLALANYL-TRNA SYNTHETASE BETA CHAIN AND LEUCINE-RICH REPEAT-CONTAINING PROTEIN 47"/>
    <property type="match status" value="1"/>
</dbReference>
<dbReference type="EMBL" id="QUWK01000009">
    <property type="protein sequence ID" value="RFU94439.1"/>
    <property type="molecule type" value="Genomic_DNA"/>
</dbReference>
<evidence type="ECO:0000256" key="5">
    <source>
        <dbReference type="ARBA" id="ARBA00022598"/>
    </source>
</evidence>
<evidence type="ECO:0000256" key="6">
    <source>
        <dbReference type="ARBA" id="ARBA00022723"/>
    </source>
</evidence>
<dbReference type="GO" id="GO:0003723">
    <property type="term" value="F:RNA binding"/>
    <property type="evidence" value="ECO:0007669"/>
    <property type="project" value="InterPro"/>
</dbReference>
<dbReference type="RefSeq" id="WP_117330777.1">
    <property type="nucleotide sequence ID" value="NZ_QUWK01000009.1"/>
</dbReference>
<dbReference type="InterPro" id="IPR004531">
    <property type="entry name" value="Phe-tRNA-synth_IIc_bsu_arc_euk"/>
</dbReference>
<dbReference type="Gene3D" id="3.50.40.10">
    <property type="entry name" value="Phenylalanyl-trna Synthetase, Chain B, domain 3"/>
    <property type="match status" value="1"/>
</dbReference>
<gene>
    <name evidence="12" type="primary">pheT</name>
    <name evidence="14" type="ORF">DYP60_09580</name>
</gene>
<dbReference type="GO" id="GO:0004826">
    <property type="term" value="F:phenylalanine-tRNA ligase activity"/>
    <property type="evidence" value="ECO:0007669"/>
    <property type="project" value="UniProtKB-UniRule"/>
</dbReference>
<evidence type="ECO:0000256" key="8">
    <source>
        <dbReference type="ARBA" id="ARBA00022840"/>
    </source>
</evidence>
<evidence type="ECO:0000256" key="2">
    <source>
        <dbReference type="ARBA" id="ARBA00004496"/>
    </source>
</evidence>
<organism evidence="14 15">
    <name type="scientific">Sphaerochaeta halotolerans</name>
    <dbReference type="NCBI Taxonomy" id="2293840"/>
    <lineage>
        <taxon>Bacteria</taxon>
        <taxon>Pseudomonadati</taxon>
        <taxon>Spirochaetota</taxon>
        <taxon>Spirochaetia</taxon>
        <taxon>Spirochaetales</taxon>
        <taxon>Sphaerochaetaceae</taxon>
        <taxon>Sphaerochaeta</taxon>
    </lineage>
</organism>
<dbReference type="PROSITE" id="PS51483">
    <property type="entry name" value="B5"/>
    <property type="match status" value="1"/>
</dbReference>
<dbReference type="InterPro" id="IPR022918">
    <property type="entry name" value="Phe_tRNA_ligase_beta2_arc"/>
</dbReference>
<comment type="cofactor">
    <cofactor evidence="1 12">
        <name>Mg(2+)</name>
        <dbReference type="ChEBI" id="CHEBI:18420"/>
    </cofactor>
</comment>
<proteinExistence type="inferred from homology"/>
<dbReference type="Pfam" id="PF17759">
    <property type="entry name" value="tRNA_synthFbeta"/>
    <property type="match status" value="1"/>
</dbReference>
<keyword evidence="10 12" id="KW-0648">Protein biosynthesis</keyword>
<dbReference type="Pfam" id="PF03484">
    <property type="entry name" value="B5"/>
    <property type="match status" value="1"/>
</dbReference>
<feature type="domain" description="B5" evidence="13">
    <location>
        <begin position="286"/>
        <end position="361"/>
    </location>
</feature>
<feature type="binding site" evidence="12">
    <location>
        <position position="345"/>
    </location>
    <ligand>
        <name>Mg(2+)</name>
        <dbReference type="ChEBI" id="CHEBI:18420"/>
        <note>shared with alpha subunit</note>
    </ligand>
</feature>
<keyword evidence="15" id="KW-1185">Reference proteome</keyword>
<reference evidence="14 15" key="2">
    <citation type="submission" date="2018-09" db="EMBL/GenBank/DDBJ databases">
        <title>Genome of Sphaerochaeta halotolerans strain 4-11.</title>
        <authorList>
            <person name="Nazina T.N."/>
            <person name="Sokolova D.S."/>
        </authorList>
    </citation>
    <scope>NUCLEOTIDE SEQUENCE [LARGE SCALE GENOMIC DNA]</scope>
    <source>
        <strain evidence="14 15">4-11</strain>
    </source>
</reference>
<feature type="binding site" evidence="12">
    <location>
        <position position="339"/>
    </location>
    <ligand>
        <name>Mg(2+)</name>
        <dbReference type="ChEBI" id="CHEBI:18420"/>
        <note>shared with alpha subunit</note>
    </ligand>
</feature>
<protein>
    <recommendedName>
        <fullName evidence="12">Phenylalanine--tRNA ligase beta subunit</fullName>
        <ecNumber evidence="12">6.1.1.20</ecNumber>
    </recommendedName>
    <alternativeName>
        <fullName evidence="12">Phenylalanyl-tRNA synthetase beta subunit</fullName>
        <shortName evidence="12">PheRS</shortName>
    </alternativeName>
</protein>
<dbReference type="InterPro" id="IPR045864">
    <property type="entry name" value="aa-tRNA-synth_II/BPL/LPL"/>
</dbReference>
<evidence type="ECO:0000256" key="1">
    <source>
        <dbReference type="ARBA" id="ARBA00001946"/>
    </source>
</evidence>
<dbReference type="InterPro" id="IPR020825">
    <property type="entry name" value="Phe-tRNA_synthase-like_B3/B4"/>
</dbReference>
<evidence type="ECO:0000256" key="10">
    <source>
        <dbReference type="ARBA" id="ARBA00022917"/>
    </source>
</evidence>
<feature type="binding site" evidence="12">
    <location>
        <position position="349"/>
    </location>
    <ligand>
        <name>Mg(2+)</name>
        <dbReference type="ChEBI" id="CHEBI:18420"/>
        <note>shared with alpha subunit</note>
    </ligand>
</feature>
<dbReference type="GO" id="GO:0000287">
    <property type="term" value="F:magnesium ion binding"/>
    <property type="evidence" value="ECO:0007669"/>
    <property type="project" value="InterPro"/>
</dbReference>
<evidence type="ECO:0000256" key="12">
    <source>
        <dbReference type="HAMAP-Rule" id="MF_00284"/>
    </source>
</evidence>
<dbReference type="Gene3D" id="3.30.930.10">
    <property type="entry name" value="Bira Bifunctional Protein, Domain 2"/>
    <property type="match status" value="1"/>
</dbReference>
<dbReference type="Proteomes" id="UP000264002">
    <property type="component" value="Unassembled WGS sequence"/>
</dbReference>
<dbReference type="SUPFAM" id="SSF46955">
    <property type="entry name" value="Putative DNA-binding domain"/>
    <property type="match status" value="2"/>
</dbReference>
<dbReference type="GO" id="GO:0006432">
    <property type="term" value="P:phenylalanyl-tRNA aminoacylation"/>
    <property type="evidence" value="ECO:0007669"/>
    <property type="project" value="UniProtKB-UniRule"/>
</dbReference>
<dbReference type="SMART" id="SM00873">
    <property type="entry name" value="B3_4"/>
    <property type="match status" value="1"/>
</dbReference>
<name>A0A372MF87_9SPIR</name>
<dbReference type="Gene3D" id="3.30.56.10">
    <property type="match status" value="2"/>
</dbReference>
<accession>A0A372MF87</accession>
<comment type="caution">
    <text evidence="14">The sequence shown here is derived from an EMBL/GenBank/DDBJ whole genome shotgun (WGS) entry which is preliminary data.</text>
</comment>
<dbReference type="InterPro" id="IPR005147">
    <property type="entry name" value="tRNA_synthase_B5-dom"/>
</dbReference>
<evidence type="ECO:0000256" key="7">
    <source>
        <dbReference type="ARBA" id="ARBA00022741"/>
    </source>
</evidence>
<evidence type="ECO:0000256" key="4">
    <source>
        <dbReference type="ARBA" id="ARBA00022490"/>
    </source>
</evidence>
<keyword evidence="9 12" id="KW-0460">Magnesium</keyword>
<keyword evidence="6 12" id="KW-0479">Metal-binding</keyword>